<accession>A0AAX2ILN6</accession>
<comment type="caution">
    <text evidence="3">The sequence shown here is derived from an EMBL/GenBank/DDBJ whole genome shotgun (WGS) entry which is preliminary data.</text>
</comment>
<gene>
    <name evidence="3" type="ORF">NCTC11212_02542</name>
    <name evidence="2" type="ORF">SAMN05421800_12111</name>
</gene>
<reference evidence="3 5" key="2">
    <citation type="submission" date="2018-06" db="EMBL/GenBank/DDBJ databases">
        <authorList>
            <consortium name="Pathogen Informatics"/>
            <person name="Doyle S."/>
        </authorList>
    </citation>
    <scope>NUCLEOTIDE SEQUENCE [LARGE SCALE GENOMIC DNA]</scope>
    <source>
        <strain evidence="3 5">NCTC11212</strain>
    </source>
</reference>
<keyword evidence="4" id="KW-1185">Reference proteome</keyword>
<dbReference type="EMBL" id="UAVR01000012">
    <property type="protein sequence ID" value="SQA90644.1"/>
    <property type="molecule type" value="Genomic_DNA"/>
</dbReference>
<name>A0AAX2ILN6_9FLAO</name>
<dbReference type="Proteomes" id="UP000190669">
    <property type="component" value="Unassembled WGS sequence"/>
</dbReference>
<organism evidence="3 5">
    <name type="scientific">Chryseobacterium balustinum</name>
    <dbReference type="NCBI Taxonomy" id="246"/>
    <lineage>
        <taxon>Bacteria</taxon>
        <taxon>Pseudomonadati</taxon>
        <taxon>Bacteroidota</taxon>
        <taxon>Flavobacteriia</taxon>
        <taxon>Flavobacteriales</taxon>
        <taxon>Weeksellaceae</taxon>
        <taxon>Chryseobacterium group</taxon>
        <taxon>Chryseobacterium</taxon>
    </lineage>
</organism>
<proteinExistence type="predicted"/>
<dbReference type="KEGG" id="cbp:EB354_08850"/>
<dbReference type="AlphaFoldDB" id="A0AAX2ILN6"/>
<dbReference type="InterPro" id="IPR012347">
    <property type="entry name" value="Ferritin-like"/>
</dbReference>
<dbReference type="InterPro" id="IPR011971">
    <property type="entry name" value="CHP02284"/>
</dbReference>
<evidence type="ECO:0000313" key="2">
    <source>
        <dbReference type="EMBL" id="SKC01993.1"/>
    </source>
</evidence>
<dbReference type="NCBIfam" id="TIGR02284">
    <property type="entry name" value="PA2169 family four-helix-bundle protein"/>
    <property type="match status" value="1"/>
</dbReference>
<sequence>MHNERTVATLNDLLNITNDRIQGFAKVEDKVWDTYSPLKGDYDQMVAQSQVMKSELINLITERGGNPDNTGTAAGAIHRGWIDVKNSFSGDKTESTLENVVFGEEAAIDAYQDALDSGDLCPESSRVVSDQLHYLKSSYNKFNNLNELKN</sequence>
<dbReference type="Pfam" id="PF09537">
    <property type="entry name" value="DUF2383"/>
    <property type="match status" value="1"/>
</dbReference>
<evidence type="ECO:0000313" key="5">
    <source>
        <dbReference type="Proteomes" id="UP000251937"/>
    </source>
</evidence>
<evidence type="ECO:0000259" key="1">
    <source>
        <dbReference type="Pfam" id="PF09537"/>
    </source>
</evidence>
<dbReference type="InterPro" id="IPR019052">
    <property type="entry name" value="DUF2383"/>
</dbReference>
<feature type="domain" description="DUF2383" evidence="1">
    <location>
        <begin position="6"/>
        <end position="116"/>
    </location>
</feature>
<protein>
    <submittedName>
        <fullName evidence="3">Domain of uncharacterized function (DUF2383)</fullName>
    </submittedName>
</protein>
<dbReference type="Gene3D" id="1.20.1260.10">
    <property type="match status" value="1"/>
</dbReference>
<evidence type="ECO:0000313" key="3">
    <source>
        <dbReference type="EMBL" id="SQA90644.1"/>
    </source>
</evidence>
<evidence type="ECO:0000313" key="4">
    <source>
        <dbReference type="Proteomes" id="UP000190669"/>
    </source>
</evidence>
<reference evidence="2 4" key="1">
    <citation type="submission" date="2017-02" db="EMBL/GenBank/DDBJ databases">
        <authorList>
            <person name="Varghese N."/>
            <person name="Submissions S."/>
        </authorList>
    </citation>
    <scope>NUCLEOTIDE SEQUENCE [LARGE SCALE GENOMIC DNA]</scope>
    <source>
        <strain evidence="2 4">DSM 16775</strain>
    </source>
</reference>
<dbReference type="RefSeq" id="WP_079466549.1">
    <property type="nucleotide sequence ID" value="NZ_CP033934.1"/>
</dbReference>
<dbReference type="EMBL" id="FUZE01000021">
    <property type="protein sequence ID" value="SKC01993.1"/>
    <property type="molecule type" value="Genomic_DNA"/>
</dbReference>
<dbReference type="Proteomes" id="UP000251937">
    <property type="component" value="Unassembled WGS sequence"/>
</dbReference>